<reference evidence="1 2" key="1">
    <citation type="submission" date="2015-11" db="EMBL/GenBank/DDBJ databases">
        <title>Genomic analysis of 38 Legionella species identifies large and diverse effector repertoires.</title>
        <authorList>
            <person name="Burstein D."/>
            <person name="Amaro F."/>
            <person name="Zusman T."/>
            <person name="Lifshitz Z."/>
            <person name="Cohen O."/>
            <person name="Gilbert J.A."/>
            <person name="Pupko T."/>
            <person name="Shuman H.A."/>
            <person name="Segal G."/>
        </authorList>
    </citation>
    <scope>NUCLEOTIDE SEQUENCE [LARGE SCALE GENOMIC DNA]</scope>
    <source>
        <strain evidence="1 2">ATCC 49504</strain>
    </source>
</reference>
<dbReference type="OrthoDB" id="9815326at2"/>
<dbReference type="RefSeq" id="WP_028385933.1">
    <property type="nucleotide sequence ID" value="NZ_CAAAHN010000010.1"/>
</dbReference>
<dbReference type="GO" id="GO:0016787">
    <property type="term" value="F:hydrolase activity"/>
    <property type="evidence" value="ECO:0007669"/>
    <property type="project" value="UniProtKB-KW"/>
</dbReference>
<dbReference type="Gene3D" id="3.40.630.40">
    <property type="entry name" value="Zn-dependent exopeptidases"/>
    <property type="match status" value="1"/>
</dbReference>
<dbReference type="InterPro" id="IPR007709">
    <property type="entry name" value="N-FG_amidohydro"/>
</dbReference>
<keyword evidence="1" id="KW-0378">Hydrolase</keyword>
<accession>A0A0W0U818</accession>
<dbReference type="Pfam" id="PF05013">
    <property type="entry name" value="FGase"/>
    <property type="match status" value="1"/>
</dbReference>
<dbReference type="AlphaFoldDB" id="A0A0W0U818"/>
<sequence>MTAFAHYLSCEHAVNTLPGEFMALREQFGERLQTHEAYDIGAQLVARHLAGMLQCPLTEASVSRLLIDCNRSLTHRNCFSDVSRNLSAAQKNTLISAYYHPYREKVTSDIAALIHAEKPVLHLSMHSFTPELHGKVRTNAIGLLYDPSRPSEKHLAITLQRALAQKLPDIRIRRNVPYRGNSDGLTRSLRQRFKDADYLGIEIEFNQKASIDEMLYWSNALGSVLPSCVKDVL</sequence>
<protein>
    <submittedName>
        <fullName evidence="1">N-formylglutamate amidohydrolase</fullName>
    </submittedName>
</protein>
<dbReference type="STRING" id="45065.Lgee_0307"/>
<comment type="caution">
    <text evidence="1">The sequence shown here is derived from an EMBL/GenBank/DDBJ whole genome shotgun (WGS) entry which is preliminary data.</text>
</comment>
<dbReference type="SUPFAM" id="SSF53187">
    <property type="entry name" value="Zn-dependent exopeptidases"/>
    <property type="match status" value="1"/>
</dbReference>
<name>A0A0W0U818_9GAMM</name>
<dbReference type="EMBL" id="LNYC01000006">
    <property type="protein sequence ID" value="KTD04064.1"/>
    <property type="molecule type" value="Genomic_DNA"/>
</dbReference>
<dbReference type="Proteomes" id="UP000054785">
    <property type="component" value="Unassembled WGS sequence"/>
</dbReference>
<evidence type="ECO:0000313" key="2">
    <source>
        <dbReference type="Proteomes" id="UP000054785"/>
    </source>
</evidence>
<proteinExistence type="predicted"/>
<gene>
    <name evidence="1" type="ORF">Lgee_0307</name>
</gene>
<organism evidence="1 2">
    <name type="scientific">Legionella geestiana</name>
    <dbReference type="NCBI Taxonomy" id="45065"/>
    <lineage>
        <taxon>Bacteria</taxon>
        <taxon>Pseudomonadati</taxon>
        <taxon>Pseudomonadota</taxon>
        <taxon>Gammaproteobacteria</taxon>
        <taxon>Legionellales</taxon>
        <taxon>Legionellaceae</taxon>
        <taxon>Legionella</taxon>
    </lineage>
</organism>
<keyword evidence="2" id="KW-1185">Reference proteome</keyword>
<evidence type="ECO:0000313" key="1">
    <source>
        <dbReference type="EMBL" id="KTD04064.1"/>
    </source>
</evidence>